<keyword evidence="2" id="KW-1185">Reference proteome</keyword>
<gene>
    <name evidence="1" type="ORF">IE81DRAFT_84631</name>
</gene>
<accession>A0A316WG01</accession>
<reference evidence="1 2" key="1">
    <citation type="journal article" date="2018" name="Mol. Biol. Evol.">
        <title>Broad Genomic Sampling Reveals a Smut Pathogenic Ancestry of the Fungal Clade Ustilaginomycotina.</title>
        <authorList>
            <person name="Kijpornyongpan T."/>
            <person name="Mondo S.J."/>
            <person name="Barry K."/>
            <person name="Sandor L."/>
            <person name="Lee J."/>
            <person name="Lipzen A."/>
            <person name="Pangilinan J."/>
            <person name="LaButti K."/>
            <person name="Hainaut M."/>
            <person name="Henrissat B."/>
            <person name="Grigoriev I.V."/>
            <person name="Spatafora J.W."/>
            <person name="Aime M.C."/>
        </authorList>
    </citation>
    <scope>NUCLEOTIDE SEQUENCE [LARGE SCALE GENOMIC DNA]</scope>
    <source>
        <strain evidence="1 2">MCA 4658</strain>
    </source>
</reference>
<dbReference type="RefSeq" id="XP_025373305.1">
    <property type="nucleotide sequence ID" value="XM_025517692.1"/>
</dbReference>
<protein>
    <submittedName>
        <fullName evidence="1">Uncharacterized protein</fullName>
    </submittedName>
</protein>
<dbReference type="InParanoid" id="A0A316WG01"/>
<proteinExistence type="predicted"/>
<dbReference type="EMBL" id="KZ819352">
    <property type="protein sequence ID" value="PWN46145.1"/>
    <property type="molecule type" value="Genomic_DNA"/>
</dbReference>
<evidence type="ECO:0000313" key="2">
    <source>
        <dbReference type="Proteomes" id="UP000245783"/>
    </source>
</evidence>
<evidence type="ECO:0000313" key="1">
    <source>
        <dbReference type="EMBL" id="PWN46145.1"/>
    </source>
</evidence>
<dbReference type="Proteomes" id="UP000245783">
    <property type="component" value="Unassembled WGS sequence"/>
</dbReference>
<dbReference type="GeneID" id="37039562"/>
<dbReference type="AlphaFoldDB" id="A0A316WG01"/>
<name>A0A316WG01_9BASI</name>
<organism evidence="1 2">
    <name type="scientific">Ceraceosorus guamensis</name>
    <dbReference type="NCBI Taxonomy" id="1522189"/>
    <lineage>
        <taxon>Eukaryota</taxon>
        <taxon>Fungi</taxon>
        <taxon>Dikarya</taxon>
        <taxon>Basidiomycota</taxon>
        <taxon>Ustilaginomycotina</taxon>
        <taxon>Exobasidiomycetes</taxon>
        <taxon>Ceraceosorales</taxon>
        <taxon>Ceraceosoraceae</taxon>
        <taxon>Ceraceosorus</taxon>
    </lineage>
</organism>
<sequence length="168" mass="19055">MKQITVRVKRAKQSKMVTHAPSRFPQLKRLLIHTRRRVNLRSVFLNLRTPPREAVQNLSSRMRDTFHQQTYAIAGRSTHALRCRSEMLSLAEVRIVNHERSSKVGEAAACCCCCWSTASPESSIRWRGACGDVHSRLMTDPPSDLSVKALLCIMHLVNPLPCAFKLYA</sequence>